<protein>
    <submittedName>
        <fullName evidence="4">Cupin 2 conserved barrel domain protein</fullName>
    </submittedName>
</protein>
<feature type="signal peptide" evidence="2">
    <location>
        <begin position="1"/>
        <end position="19"/>
    </location>
</feature>
<feature type="chain" id="PRO_5004795428" evidence="2">
    <location>
        <begin position="20"/>
        <end position="143"/>
    </location>
</feature>
<reference evidence="4 5" key="1">
    <citation type="journal article" date="2014" name="Genome Announc.">
        <title>Genome Sequence and Methylome of Soil Bacterium Gemmatirosa kalamazoonensis KBS708T, a Member of the Rarely Cultivated Gemmatimonadetes Phylum.</title>
        <authorList>
            <person name="Debruyn J.M."/>
            <person name="Radosevich M."/>
            <person name="Wommack K.E."/>
            <person name="Polson S.W."/>
            <person name="Hauser L.J."/>
            <person name="Fawaz M.N."/>
            <person name="Korlach J."/>
            <person name="Tsai Y.C."/>
        </authorList>
    </citation>
    <scope>NUCLEOTIDE SEQUENCE [LARGE SCALE GENOMIC DNA]</scope>
    <source>
        <strain evidence="4 5">KBS708</strain>
        <plasmid evidence="5">Plasmid 2</plasmid>
    </source>
</reference>
<dbReference type="AlphaFoldDB" id="W0RU98"/>
<evidence type="ECO:0000313" key="5">
    <source>
        <dbReference type="Proteomes" id="UP000019151"/>
    </source>
</evidence>
<dbReference type="GO" id="GO:0046872">
    <property type="term" value="F:metal ion binding"/>
    <property type="evidence" value="ECO:0007669"/>
    <property type="project" value="UniProtKB-KW"/>
</dbReference>
<evidence type="ECO:0000256" key="2">
    <source>
        <dbReference type="SAM" id="SignalP"/>
    </source>
</evidence>
<keyword evidence="5" id="KW-1185">Reference proteome</keyword>
<proteinExistence type="predicted"/>
<dbReference type="InParanoid" id="W0RU98"/>
<evidence type="ECO:0000259" key="3">
    <source>
        <dbReference type="Pfam" id="PF07883"/>
    </source>
</evidence>
<dbReference type="InterPro" id="IPR051610">
    <property type="entry name" value="GPI/OXD"/>
</dbReference>
<organism evidence="4 5">
    <name type="scientific">Gemmatirosa kalamazoonensis</name>
    <dbReference type="NCBI Taxonomy" id="861299"/>
    <lineage>
        <taxon>Bacteria</taxon>
        <taxon>Pseudomonadati</taxon>
        <taxon>Gemmatimonadota</taxon>
        <taxon>Gemmatimonadia</taxon>
        <taxon>Gemmatimonadales</taxon>
        <taxon>Gemmatimonadaceae</taxon>
        <taxon>Gemmatirosa</taxon>
    </lineage>
</organism>
<dbReference type="HOGENOM" id="CLU_138515_0_0_0"/>
<dbReference type="SUPFAM" id="SSF51182">
    <property type="entry name" value="RmlC-like cupins"/>
    <property type="match status" value="1"/>
</dbReference>
<dbReference type="KEGG" id="gba:J421_5623"/>
<keyword evidence="1" id="KW-0479">Metal-binding</keyword>
<dbReference type="Pfam" id="PF07883">
    <property type="entry name" value="Cupin_2"/>
    <property type="match status" value="1"/>
</dbReference>
<name>W0RU98_9BACT</name>
<dbReference type="InterPro" id="IPR014710">
    <property type="entry name" value="RmlC-like_jellyroll"/>
</dbReference>
<keyword evidence="2" id="KW-0732">Signal</keyword>
<dbReference type="Gene3D" id="2.60.120.10">
    <property type="entry name" value="Jelly Rolls"/>
    <property type="match status" value="1"/>
</dbReference>
<gene>
    <name evidence="4" type="ORF">J421_5623</name>
</gene>
<feature type="domain" description="Cupin type-2" evidence="3">
    <location>
        <begin position="69"/>
        <end position="133"/>
    </location>
</feature>
<dbReference type="eggNOG" id="COG0662">
    <property type="taxonomic scope" value="Bacteria"/>
</dbReference>
<dbReference type="EMBL" id="CP007130">
    <property type="protein sequence ID" value="AHG93158.1"/>
    <property type="molecule type" value="Genomic_DNA"/>
</dbReference>
<dbReference type="InterPro" id="IPR011051">
    <property type="entry name" value="RmlC_Cupin_sf"/>
</dbReference>
<accession>W0RU98</accession>
<keyword evidence="4" id="KW-0614">Plasmid</keyword>
<sequence>MKRPLLLVALGLCAAPAGAQVLAHGSTIEHDSTVAKEEPGTHGGGGMSTGYSFFARAPGLTTVFRKRALHPGAGIGYHEHKDDEIYYVLSGRGAYTLDGVTREVGPGTALLTRAGSSHGMKVLGDQDLVLIITYQQRPRVSKP</sequence>
<dbReference type="OrthoDB" id="191551at2"/>
<dbReference type="RefSeq" id="WP_025414465.1">
    <property type="nucleotide sequence ID" value="NZ_CP007130.1"/>
</dbReference>
<geneLocation type="plasmid" evidence="4 5">
    <name>2</name>
</geneLocation>
<evidence type="ECO:0000313" key="4">
    <source>
        <dbReference type="EMBL" id="AHG93158.1"/>
    </source>
</evidence>
<evidence type="ECO:0000256" key="1">
    <source>
        <dbReference type="ARBA" id="ARBA00022723"/>
    </source>
</evidence>
<dbReference type="InterPro" id="IPR013096">
    <property type="entry name" value="Cupin_2"/>
</dbReference>
<dbReference type="PANTHER" id="PTHR35848:SF6">
    <property type="entry name" value="CUPIN TYPE-2 DOMAIN-CONTAINING PROTEIN"/>
    <property type="match status" value="1"/>
</dbReference>
<dbReference type="Proteomes" id="UP000019151">
    <property type="component" value="Plasmid 2"/>
</dbReference>
<dbReference type="PANTHER" id="PTHR35848">
    <property type="entry name" value="OXALATE-BINDING PROTEIN"/>
    <property type="match status" value="1"/>
</dbReference>